<reference evidence="1" key="1">
    <citation type="submission" date="2019-12" db="EMBL/GenBank/DDBJ databases">
        <title>Genome sequencing and annotation of Brassica cretica.</title>
        <authorList>
            <person name="Studholme D.J."/>
            <person name="Sarris P.F."/>
        </authorList>
    </citation>
    <scope>NUCLEOTIDE SEQUENCE</scope>
    <source>
        <strain evidence="1">PFS-102/07</strain>
        <tissue evidence="1">Leaf</tissue>
    </source>
</reference>
<organism evidence="1">
    <name type="scientific">Brassica cretica</name>
    <name type="common">Mustard</name>
    <dbReference type="NCBI Taxonomy" id="69181"/>
    <lineage>
        <taxon>Eukaryota</taxon>
        <taxon>Viridiplantae</taxon>
        <taxon>Streptophyta</taxon>
        <taxon>Embryophyta</taxon>
        <taxon>Tracheophyta</taxon>
        <taxon>Spermatophyta</taxon>
        <taxon>Magnoliopsida</taxon>
        <taxon>eudicotyledons</taxon>
        <taxon>Gunneridae</taxon>
        <taxon>Pentapetalae</taxon>
        <taxon>rosids</taxon>
        <taxon>malvids</taxon>
        <taxon>Brassicales</taxon>
        <taxon>Brassicaceae</taxon>
        <taxon>Brassiceae</taxon>
        <taxon>Brassica</taxon>
    </lineage>
</organism>
<reference evidence="2" key="2">
    <citation type="submission" date="2019-12" db="EMBL/GenBank/DDBJ databases">
        <authorList>
            <person name="Studholme D.J."/>
            <person name="Sarris P."/>
        </authorList>
    </citation>
    <scope>NUCLEOTIDE SEQUENCE</scope>
    <source>
        <strain evidence="2">PFS-1207/04</strain>
        <tissue evidence="2">Leaf</tissue>
    </source>
</reference>
<proteinExistence type="predicted"/>
<reference evidence="2 3" key="3">
    <citation type="journal article" date="2020" name="BMC Genomics">
        <title>Intraspecific diversification of the crop wild relative Brassica cretica Lam. using demographic model selection.</title>
        <authorList>
            <person name="Kioukis A."/>
            <person name="Michalopoulou V.A."/>
            <person name="Briers L."/>
            <person name="Pirintsos S."/>
            <person name="Studholme D.J."/>
            <person name="Pavlidis P."/>
            <person name="Sarris P.F."/>
        </authorList>
    </citation>
    <scope>NUCLEOTIDE SEQUENCE [LARGE SCALE GENOMIC DNA]</scope>
    <source>
        <strain evidence="3">cv. PFS-1207/04</strain>
        <strain evidence="2">PFS-1207/04</strain>
    </source>
</reference>
<dbReference type="EMBL" id="QGKY02000094">
    <property type="protein sequence ID" value="KAF2602369.1"/>
    <property type="molecule type" value="Genomic_DNA"/>
</dbReference>
<dbReference type="Proteomes" id="UP000266723">
    <property type="component" value="Unassembled WGS sequence"/>
</dbReference>
<name>A0A8S9L7E7_BRACR</name>
<comment type="caution">
    <text evidence="1">The sequence shown here is derived from an EMBL/GenBank/DDBJ whole genome shotgun (WGS) entry which is preliminary data.</text>
</comment>
<evidence type="ECO:0000313" key="1">
    <source>
        <dbReference type="EMBL" id="KAF2602369.1"/>
    </source>
</evidence>
<keyword evidence="3" id="KW-1185">Reference proteome</keyword>
<dbReference type="AlphaFoldDB" id="A0A8S9L7E7"/>
<dbReference type="EMBL" id="QGKV02000649">
    <property type="protein sequence ID" value="KAF3577839.1"/>
    <property type="molecule type" value="Genomic_DNA"/>
</dbReference>
<evidence type="ECO:0000313" key="2">
    <source>
        <dbReference type="EMBL" id="KAF3577839.1"/>
    </source>
</evidence>
<sequence length="60" mass="6612">MAKLDSADSDLDRSMVSGCINKVRVWKASLGFAMVWWRVGGAWRARSSACKPIPKLKCGL</sequence>
<accession>A0A8S9L7E7</accession>
<gene>
    <name evidence="2" type="ORF">DY000_02032976</name>
    <name evidence="1" type="ORF">F2Q70_00027027</name>
</gene>
<evidence type="ECO:0000313" key="3">
    <source>
        <dbReference type="Proteomes" id="UP000266723"/>
    </source>
</evidence>
<protein>
    <submittedName>
        <fullName evidence="1">Uncharacterized protein</fullName>
    </submittedName>
</protein>